<evidence type="ECO:0000313" key="2">
    <source>
        <dbReference type="Proteomes" id="UP001317613"/>
    </source>
</evidence>
<proteinExistence type="predicted"/>
<dbReference type="Proteomes" id="UP001317613">
    <property type="component" value="Chromosome"/>
</dbReference>
<organism evidence="1 2">
    <name type="scientific">Enterococcus faecalis</name>
    <name type="common">Streptococcus faecalis</name>
    <dbReference type="NCBI Taxonomy" id="1351"/>
    <lineage>
        <taxon>Bacteria</taxon>
        <taxon>Bacillati</taxon>
        <taxon>Bacillota</taxon>
        <taxon>Bacilli</taxon>
        <taxon>Lactobacillales</taxon>
        <taxon>Enterococcaceae</taxon>
        <taxon>Enterococcus</taxon>
    </lineage>
</organism>
<evidence type="ECO:0000313" key="1">
    <source>
        <dbReference type="EMBL" id="BDQ62426.1"/>
    </source>
</evidence>
<reference evidence="1" key="1">
    <citation type="submission" date="2022-08" db="EMBL/GenBank/DDBJ databases">
        <title>Molecular epidemiological analysis of five strains of VanD-type vancomycin-resistant Enterococcus faecalis.</title>
        <authorList>
            <person name="Mimura K."/>
            <person name="Hashimoto Y."/>
            <person name="Tomita H."/>
        </authorList>
    </citation>
    <scope>NUCLEOTIDE SEQUENCE</scope>
    <source>
        <strain evidence="1">SVR2332</strain>
    </source>
</reference>
<protein>
    <submittedName>
        <fullName evidence="1">Uncharacterized protein</fullName>
    </submittedName>
</protein>
<dbReference type="EMBL" id="AP026729">
    <property type="protein sequence ID" value="BDQ62426.1"/>
    <property type="molecule type" value="Genomic_DNA"/>
</dbReference>
<name>A0AC59HRV7_ENTFL</name>
<accession>A0AC59HRV7</accession>
<gene>
    <name evidence="1" type="ORF">EfsSVR2332_25040</name>
</gene>
<sequence>MVLDIGKNIQMLRCKKGLSRESLCEDESKLSVRQLTRIENENANTTISVLNFIAKQLNVAVVNLIEQKSELPRDYLKLKHKVFKTYPVIGSLERLKYKEGILELIYEKYFFDLPLEEQLTIELESSIISTVVTKNVDYMENLLKNNFKRLIEPEVYGINELLLSKIYFEMLHSYGWNEGEFSKILKKLICSINYLYDLELVILDGVFTSVASICFRKKKDMRIYTI</sequence>